<keyword evidence="3" id="KW-1185">Reference proteome</keyword>
<dbReference type="InterPro" id="IPR002725">
    <property type="entry name" value="YgjP-like_metallopeptidase"/>
</dbReference>
<dbReference type="Gene3D" id="3.30.2010.10">
    <property type="entry name" value="Metalloproteases ('zincins'), catalytic domain"/>
    <property type="match status" value="1"/>
</dbReference>
<dbReference type="Proteomes" id="UP000321907">
    <property type="component" value="Unassembled WGS sequence"/>
</dbReference>
<organism evidence="2 3">
    <name type="scientific">Neolewinella aurantiaca</name>
    <dbReference type="NCBI Taxonomy" id="2602767"/>
    <lineage>
        <taxon>Bacteria</taxon>
        <taxon>Pseudomonadati</taxon>
        <taxon>Bacteroidota</taxon>
        <taxon>Saprospiria</taxon>
        <taxon>Saprospirales</taxon>
        <taxon>Lewinellaceae</taxon>
        <taxon>Neolewinella</taxon>
    </lineage>
</organism>
<evidence type="ECO:0000313" key="2">
    <source>
        <dbReference type="EMBL" id="TXF85956.1"/>
    </source>
</evidence>
<dbReference type="PANTHER" id="PTHR30399:SF1">
    <property type="entry name" value="UTP PYROPHOSPHATASE"/>
    <property type="match status" value="1"/>
</dbReference>
<feature type="domain" description="YgjP-like metallopeptidase" evidence="1">
    <location>
        <begin position="28"/>
        <end position="232"/>
    </location>
</feature>
<proteinExistence type="predicted"/>
<dbReference type="EMBL" id="VOXD01000043">
    <property type="protein sequence ID" value="TXF85956.1"/>
    <property type="molecule type" value="Genomic_DNA"/>
</dbReference>
<gene>
    <name evidence="2" type="ORF">FUA23_20055</name>
</gene>
<dbReference type="Pfam" id="PF01863">
    <property type="entry name" value="YgjP-like"/>
    <property type="match status" value="1"/>
</dbReference>
<evidence type="ECO:0000259" key="1">
    <source>
        <dbReference type="Pfam" id="PF01863"/>
    </source>
</evidence>
<dbReference type="AlphaFoldDB" id="A0A5C7FKR6"/>
<comment type="caution">
    <text evidence="2">The sequence shown here is derived from an EMBL/GenBank/DDBJ whole genome shotgun (WGS) entry which is preliminary data.</text>
</comment>
<name>A0A5C7FKR6_9BACT</name>
<dbReference type="OrthoDB" id="9811177at2"/>
<evidence type="ECO:0000313" key="3">
    <source>
        <dbReference type="Proteomes" id="UP000321907"/>
    </source>
</evidence>
<reference evidence="2 3" key="1">
    <citation type="submission" date="2019-08" db="EMBL/GenBank/DDBJ databases">
        <title>Lewinella sp. strain SSH13 Genome sequencing and assembly.</title>
        <authorList>
            <person name="Kim I."/>
        </authorList>
    </citation>
    <scope>NUCLEOTIDE SEQUENCE [LARGE SCALE GENOMIC DNA]</scope>
    <source>
        <strain evidence="2 3">SSH13</strain>
    </source>
</reference>
<protein>
    <submittedName>
        <fullName evidence="2">M48 family metallopeptidase</fullName>
    </submittedName>
</protein>
<dbReference type="InterPro" id="IPR053136">
    <property type="entry name" value="UTP_pyrophosphatase-like"/>
</dbReference>
<sequence>MLMNNPETKHIAGIPVEIEYKDVKHLHLSVHPPDGDVRAVVPTATKADKVHLFVVSRLGWIRRKKREMAKQPRKPPQQYTEGESVFLWGKQYRIRLKRTAGRHTVSLSGDWLEMSIRDGTDRAGRQRVIHKFYRKELTNEIPRLSKEWEAKTGLRADEYRIKMMYTKWGSCNVDARRIWLNLELAKHSKACLSYILLHELLHFEERSHTARFQALMTQHLPAWRNLRETLNNGFPGLPDLYSQGSIVRK</sequence>
<dbReference type="CDD" id="cd07344">
    <property type="entry name" value="M48_yhfN_like"/>
    <property type="match status" value="1"/>
</dbReference>
<dbReference type="PANTHER" id="PTHR30399">
    <property type="entry name" value="UNCHARACTERIZED PROTEIN YGJP"/>
    <property type="match status" value="1"/>
</dbReference>
<accession>A0A5C7FKR6</accession>